<sequence length="186" mass="19636">MGVPLKTGGLFAGSLVMGLALFAAGCQSSDNPTRNVPDVVKPPAVRESELRAYCPGVSLREGTAYFSTYQKGGDGDASKVIYQASLTDTTRACTYDGENVTIKVAAAGKVVPGPAVRPGTITMPIRVAVVRGSEVLYSKLHQQQVPVSNTNAATQFMFTDPAITIPMPPQRNVSIFVGFDEGPEKN</sequence>
<organism evidence="2 3">
    <name type="scientific">Tianweitania aestuarii</name>
    <dbReference type="NCBI Taxonomy" id="2814886"/>
    <lineage>
        <taxon>Bacteria</taxon>
        <taxon>Pseudomonadati</taxon>
        <taxon>Pseudomonadota</taxon>
        <taxon>Alphaproteobacteria</taxon>
        <taxon>Hyphomicrobiales</taxon>
        <taxon>Phyllobacteriaceae</taxon>
        <taxon>Tianweitania</taxon>
    </lineage>
</organism>
<evidence type="ECO:0000256" key="1">
    <source>
        <dbReference type="SAM" id="SignalP"/>
    </source>
</evidence>
<dbReference type="PROSITE" id="PS51257">
    <property type="entry name" value="PROKAR_LIPOPROTEIN"/>
    <property type="match status" value="1"/>
</dbReference>
<evidence type="ECO:0000313" key="2">
    <source>
        <dbReference type="EMBL" id="MBS9719795.1"/>
    </source>
</evidence>
<reference evidence="2 3" key="1">
    <citation type="submission" date="2021-03" db="EMBL/GenBank/DDBJ databases">
        <title>Tianweitania aestuarii sp. nov., isolated from a tidal flat.</title>
        <authorList>
            <person name="Park S."/>
            <person name="Yoon J.-H."/>
        </authorList>
    </citation>
    <scope>NUCLEOTIDE SEQUENCE [LARGE SCALE GENOMIC DNA]</scope>
    <source>
        <strain evidence="2 3">BSSL-BM11</strain>
    </source>
</reference>
<keyword evidence="1" id="KW-0732">Signal</keyword>
<dbReference type="Proteomes" id="UP001297272">
    <property type="component" value="Unassembled WGS sequence"/>
</dbReference>
<dbReference type="RefSeq" id="WP_213983397.1">
    <property type="nucleotide sequence ID" value="NZ_JAFMNX010000001.1"/>
</dbReference>
<comment type="caution">
    <text evidence="2">The sequence shown here is derived from an EMBL/GenBank/DDBJ whole genome shotgun (WGS) entry which is preliminary data.</text>
</comment>
<feature type="chain" id="PRO_5045880303" description="Lipoprotein" evidence="1">
    <location>
        <begin position="24"/>
        <end position="186"/>
    </location>
</feature>
<proteinExistence type="predicted"/>
<name>A0ABS5RSL3_9HYPH</name>
<gene>
    <name evidence="2" type="ORF">JYU29_03730</name>
</gene>
<evidence type="ECO:0000313" key="3">
    <source>
        <dbReference type="Proteomes" id="UP001297272"/>
    </source>
</evidence>
<dbReference type="EMBL" id="JAFMNX010000001">
    <property type="protein sequence ID" value="MBS9719795.1"/>
    <property type="molecule type" value="Genomic_DNA"/>
</dbReference>
<evidence type="ECO:0008006" key="4">
    <source>
        <dbReference type="Google" id="ProtNLM"/>
    </source>
</evidence>
<protein>
    <recommendedName>
        <fullName evidence="4">Lipoprotein</fullName>
    </recommendedName>
</protein>
<feature type="signal peptide" evidence="1">
    <location>
        <begin position="1"/>
        <end position="23"/>
    </location>
</feature>
<accession>A0ABS5RSL3</accession>
<keyword evidence="3" id="KW-1185">Reference proteome</keyword>